<proteinExistence type="predicted"/>
<name>A0A0F4LR78_9LACO</name>
<keyword evidence="3" id="KW-1185">Reference proteome</keyword>
<dbReference type="EMBL" id="JXLG01000005">
    <property type="protein sequence ID" value="KJY61055.1"/>
    <property type="molecule type" value="Genomic_DNA"/>
</dbReference>
<gene>
    <name evidence="2" type="ORF">JF72_03300</name>
</gene>
<evidence type="ECO:0008006" key="4">
    <source>
        <dbReference type="Google" id="ProtNLM"/>
    </source>
</evidence>
<dbReference type="Proteomes" id="UP000033682">
    <property type="component" value="Unassembled WGS sequence"/>
</dbReference>
<comment type="caution">
    <text evidence="2">The sequence shown here is derived from an EMBL/GenBank/DDBJ whole genome shotgun (WGS) entry which is preliminary data.</text>
</comment>
<dbReference type="PATRIC" id="fig|303541.3.peg.476"/>
<keyword evidence="1" id="KW-0079">Bacteriocin immunity</keyword>
<dbReference type="AlphaFoldDB" id="A0A0F4LR78"/>
<dbReference type="STRING" id="303541.JF72_03300"/>
<dbReference type="GO" id="GO:0030153">
    <property type="term" value="P:bacteriocin immunity"/>
    <property type="evidence" value="ECO:0007669"/>
    <property type="project" value="UniProtKB-KW"/>
</dbReference>
<dbReference type="RefSeq" id="WP_046306283.1">
    <property type="nucleotide sequence ID" value="NZ_KQ034000.1"/>
</dbReference>
<protein>
    <recommendedName>
        <fullName evidence="4">Bacteriocin immunity protein</fullName>
    </recommendedName>
</protein>
<reference evidence="2 3" key="1">
    <citation type="submission" date="2015-01" db="EMBL/GenBank/DDBJ databases">
        <title>Comparative genomics of the lactic acid bacteria isolated from the honey bee gut.</title>
        <authorList>
            <person name="Ellegaard K.M."/>
            <person name="Tamarit D."/>
            <person name="Javelind E."/>
            <person name="Olofsson T."/>
            <person name="Andersson S.G."/>
            <person name="Vasquez A."/>
        </authorList>
    </citation>
    <scope>NUCLEOTIDE SEQUENCE [LARGE SCALE GENOMIC DNA]</scope>
    <source>
        <strain evidence="2 3">Hma11</strain>
    </source>
</reference>
<organism evidence="2 3">
    <name type="scientific">Lactobacillus apis</name>
    <dbReference type="NCBI Taxonomy" id="303541"/>
    <lineage>
        <taxon>Bacteria</taxon>
        <taxon>Bacillati</taxon>
        <taxon>Bacillota</taxon>
        <taxon>Bacilli</taxon>
        <taxon>Lactobacillales</taxon>
        <taxon>Lactobacillaceae</taxon>
        <taxon>Lactobacillus</taxon>
    </lineage>
</organism>
<dbReference type="Gene3D" id="1.20.1440.50">
    <property type="entry name" value="Ta0600-like"/>
    <property type="match status" value="1"/>
</dbReference>
<evidence type="ECO:0000256" key="1">
    <source>
        <dbReference type="ARBA" id="ARBA00023025"/>
    </source>
</evidence>
<accession>A0A0F4LR78</accession>
<dbReference type="SUPFAM" id="SSF109797">
    <property type="entry name" value="Bacteriocin immunity protein-like"/>
    <property type="match status" value="1"/>
</dbReference>
<evidence type="ECO:0000313" key="2">
    <source>
        <dbReference type="EMBL" id="KJY61055.1"/>
    </source>
</evidence>
<evidence type="ECO:0000313" key="3">
    <source>
        <dbReference type="Proteomes" id="UP000033682"/>
    </source>
</evidence>
<sequence>MSVHLIGASSPKEKKLINETYKELDQFYRSFFNNIYNELNIAKYRPIRDAIGLVMRKFESDDHPLQYTGKLVLYIQANTALNHLHLSNFQQKLLHSLSNKTKQISLNFVYTSPITDISQFELSNI</sequence>
<dbReference type="HOGENOM" id="CLU_168199_0_0_9"/>
<dbReference type="InterPro" id="IPR023130">
    <property type="entry name" value="Ta0600-like_sf"/>
</dbReference>